<comment type="caution">
    <text evidence="2">The sequence shown here is derived from an EMBL/GenBank/DDBJ whole genome shotgun (WGS) entry which is preliminary data.</text>
</comment>
<dbReference type="Pfam" id="PF13354">
    <property type="entry name" value="Beta-lactamase2"/>
    <property type="match status" value="1"/>
</dbReference>
<dbReference type="Proteomes" id="UP000247150">
    <property type="component" value="Unassembled WGS sequence"/>
</dbReference>
<evidence type="ECO:0000259" key="1">
    <source>
        <dbReference type="Pfam" id="PF13354"/>
    </source>
</evidence>
<name>A0A2V2ZPF7_9BACI</name>
<dbReference type="GO" id="GO:0046677">
    <property type="term" value="P:response to antibiotic"/>
    <property type="evidence" value="ECO:0007669"/>
    <property type="project" value="InterPro"/>
</dbReference>
<feature type="domain" description="Beta-lactamase class A catalytic" evidence="1">
    <location>
        <begin position="32"/>
        <end position="234"/>
    </location>
</feature>
<dbReference type="Gene3D" id="3.40.710.10">
    <property type="entry name" value="DD-peptidase/beta-lactamase superfamily"/>
    <property type="match status" value="1"/>
</dbReference>
<dbReference type="InterPro" id="IPR045155">
    <property type="entry name" value="Beta-lactam_cat"/>
</dbReference>
<dbReference type="InterPro" id="IPR000871">
    <property type="entry name" value="Beta-lactam_class-A"/>
</dbReference>
<sequence length="261" mass="28974">MDFLKLKAEILELANRCEGRVGAYIQTEEGIIEENCSKVFSSASLIKVPILFAGLSQTENGLLQLEKEVQINNAVRVGGSGVLQSMSKELKMKVIDLMTLMIIVSDNTATNLIIDLLGKEKINGYMKNIGLKNTELNRKMMDFESLKKGIDNTTTARDMAFCLESLAERSILSEENKALARRILDGQQYKNKLANTVDQEKVQVANKTGELPGIEHDCGIFTGNGRTVYAAVLVDQLKNQAAGREVLSFIGSRIYRYMIKD</sequence>
<dbReference type="PANTHER" id="PTHR35333">
    <property type="entry name" value="BETA-LACTAMASE"/>
    <property type="match status" value="1"/>
</dbReference>
<dbReference type="AlphaFoldDB" id="A0A2V2ZPF7"/>
<dbReference type="OrthoDB" id="9775096at2"/>
<reference evidence="2 3" key="1">
    <citation type="submission" date="2018-05" db="EMBL/GenBank/DDBJ databases">
        <title>Freshwater and sediment microbial communities from various areas in North America, analyzing microbe dynamics in response to fracking.</title>
        <authorList>
            <person name="Lamendella R."/>
        </authorList>
    </citation>
    <scope>NUCLEOTIDE SEQUENCE [LARGE SCALE GENOMIC DNA]</scope>
    <source>
        <strain evidence="2 3">15_TX</strain>
    </source>
</reference>
<evidence type="ECO:0000313" key="3">
    <source>
        <dbReference type="Proteomes" id="UP000247150"/>
    </source>
</evidence>
<protein>
    <submittedName>
        <fullName evidence="2">Beta-lactamase class A</fullName>
    </submittedName>
</protein>
<dbReference type="SUPFAM" id="SSF56601">
    <property type="entry name" value="beta-lactamase/transpeptidase-like"/>
    <property type="match status" value="1"/>
</dbReference>
<dbReference type="GO" id="GO:0008800">
    <property type="term" value="F:beta-lactamase activity"/>
    <property type="evidence" value="ECO:0007669"/>
    <property type="project" value="InterPro"/>
</dbReference>
<dbReference type="InterPro" id="IPR012338">
    <property type="entry name" value="Beta-lactam/transpept-like"/>
</dbReference>
<organism evidence="2 3">
    <name type="scientific">Cytobacillus oceanisediminis</name>
    <dbReference type="NCBI Taxonomy" id="665099"/>
    <lineage>
        <taxon>Bacteria</taxon>
        <taxon>Bacillati</taxon>
        <taxon>Bacillota</taxon>
        <taxon>Bacilli</taxon>
        <taxon>Bacillales</taxon>
        <taxon>Bacillaceae</taxon>
        <taxon>Cytobacillus</taxon>
    </lineage>
</organism>
<dbReference type="EMBL" id="QGTW01000017">
    <property type="protein sequence ID" value="PWW20040.1"/>
    <property type="molecule type" value="Genomic_DNA"/>
</dbReference>
<gene>
    <name evidence="2" type="ORF">DFO73_11740</name>
</gene>
<dbReference type="GO" id="GO:0030655">
    <property type="term" value="P:beta-lactam antibiotic catabolic process"/>
    <property type="evidence" value="ECO:0007669"/>
    <property type="project" value="InterPro"/>
</dbReference>
<dbReference type="PANTHER" id="PTHR35333:SF4">
    <property type="entry name" value="SLR0121 PROTEIN"/>
    <property type="match status" value="1"/>
</dbReference>
<proteinExistence type="predicted"/>
<evidence type="ECO:0000313" key="2">
    <source>
        <dbReference type="EMBL" id="PWW20040.1"/>
    </source>
</evidence>
<dbReference type="RefSeq" id="WP_110067230.1">
    <property type="nucleotide sequence ID" value="NZ_QGTW01000017.1"/>
</dbReference>
<accession>A0A2V2ZPF7</accession>